<gene>
    <name evidence="1" type="ORF">GCM10023260_14030</name>
</gene>
<evidence type="ECO:0000313" key="1">
    <source>
        <dbReference type="EMBL" id="GAA5102257.1"/>
    </source>
</evidence>
<reference evidence="2" key="1">
    <citation type="journal article" date="2019" name="Int. J. Syst. Evol. Microbiol.">
        <title>The Global Catalogue of Microorganisms (GCM) 10K type strain sequencing project: providing services to taxonomists for standard genome sequencing and annotation.</title>
        <authorList>
            <consortium name="The Broad Institute Genomics Platform"/>
            <consortium name="The Broad Institute Genome Sequencing Center for Infectious Disease"/>
            <person name="Wu L."/>
            <person name="Ma J."/>
        </authorList>
    </citation>
    <scope>NUCLEOTIDE SEQUENCE [LARGE SCALE GENOMIC DNA]</scope>
    <source>
        <strain evidence="2">JCM 17706</strain>
    </source>
</reference>
<evidence type="ECO:0008006" key="3">
    <source>
        <dbReference type="Google" id="ProtNLM"/>
    </source>
</evidence>
<proteinExistence type="predicted"/>
<organism evidence="1 2">
    <name type="scientific">Bartonella acomydis</name>
    <dbReference type="NCBI Taxonomy" id="686234"/>
    <lineage>
        <taxon>Bacteria</taxon>
        <taxon>Pseudomonadati</taxon>
        <taxon>Pseudomonadota</taxon>
        <taxon>Alphaproteobacteria</taxon>
        <taxon>Hyphomicrobiales</taxon>
        <taxon>Bartonellaceae</taxon>
        <taxon>Bartonella</taxon>
    </lineage>
</organism>
<dbReference type="Proteomes" id="UP001501525">
    <property type="component" value="Unassembled WGS sequence"/>
</dbReference>
<sequence length="170" mass="19637">MVQYDFTLLYERNPFILEKPEDIGKSFKLPPANFGFSYLPQISFSGAPDSRHMILGLSFIGLKSFFVLLWQVGKMSDEDDVDLWFDQVILDGDTLNEFLACDFSTEESQYLNFATFKEGIKELERHKILAKGTKNHCYFINPDIFGLPENDEDFELNEGENMNAVFMTEN</sequence>
<dbReference type="EMBL" id="BAABIY010000094">
    <property type="protein sequence ID" value="GAA5102257.1"/>
    <property type="molecule type" value="Genomic_DNA"/>
</dbReference>
<accession>A0ABP9MVK6</accession>
<keyword evidence="2" id="KW-1185">Reference proteome</keyword>
<name>A0ABP9MVK6_9HYPH</name>
<comment type="caution">
    <text evidence="1">The sequence shown here is derived from an EMBL/GenBank/DDBJ whole genome shotgun (WGS) entry which is preliminary data.</text>
</comment>
<protein>
    <recommendedName>
        <fullName evidence="3">Plasmid replication protein RepL domain-containing protein</fullName>
    </recommendedName>
</protein>
<dbReference type="RefSeq" id="WP_345097316.1">
    <property type="nucleotide sequence ID" value="NZ_BAABIY010000094.1"/>
</dbReference>
<evidence type="ECO:0000313" key="2">
    <source>
        <dbReference type="Proteomes" id="UP001501525"/>
    </source>
</evidence>